<keyword evidence="6 9" id="KW-1133">Transmembrane helix</keyword>
<comment type="similarity">
    <text evidence="2 9">Belongs to the CN hydrolase family. Apolipoprotein N-acyltransferase subfamily.</text>
</comment>
<comment type="caution">
    <text evidence="11">The sequence shown here is derived from an EMBL/GenBank/DDBJ whole genome shotgun (WGS) entry which is preliminary data.</text>
</comment>
<feature type="transmembrane region" description="Helical" evidence="9">
    <location>
        <begin position="67"/>
        <end position="87"/>
    </location>
</feature>
<gene>
    <name evidence="9" type="primary">lnt</name>
    <name evidence="11" type="ORF">Geu3261_0370_003</name>
</gene>
<dbReference type="Pfam" id="PF00795">
    <property type="entry name" value="CN_hydrolase"/>
    <property type="match status" value="1"/>
</dbReference>
<evidence type="ECO:0000256" key="4">
    <source>
        <dbReference type="ARBA" id="ARBA00022679"/>
    </source>
</evidence>
<dbReference type="PANTHER" id="PTHR38686">
    <property type="entry name" value="APOLIPOPROTEIN N-ACYLTRANSFERASE"/>
    <property type="match status" value="1"/>
</dbReference>
<dbReference type="Pfam" id="PF20154">
    <property type="entry name" value="LNT_N"/>
    <property type="match status" value="1"/>
</dbReference>
<keyword evidence="8 9" id="KW-0012">Acyltransferase</keyword>
<evidence type="ECO:0000256" key="6">
    <source>
        <dbReference type="ARBA" id="ARBA00022989"/>
    </source>
</evidence>
<keyword evidence="3 9" id="KW-1003">Cell membrane</keyword>
<dbReference type="EMBL" id="BANI01000311">
    <property type="protein sequence ID" value="GAN98004.1"/>
    <property type="molecule type" value="Genomic_DNA"/>
</dbReference>
<dbReference type="EC" id="2.3.1.269" evidence="9"/>
<dbReference type="InterPro" id="IPR004563">
    <property type="entry name" value="Apolipo_AcylTrfase"/>
</dbReference>
<dbReference type="HAMAP" id="MF_01148">
    <property type="entry name" value="Lnt"/>
    <property type="match status" value="1"/>
</dbReference>
<protein>
    <recommendedName>
        <fullName evidence="9">Apolipoprotein N-acyltransferase</fullName>
        <shortName evidence="9">ALP N-acyltransferase</shortName>
        <ecNumber evidence="9">2.3.1.269</ecNumber>
    </recommendedName>
</protein>
<evidence type="ECO:0000256" key="3">
    <source>
        <dbReference type="ARBA" id="ARBA00022475"/>
    </source>
</evidence>
<evidence type="ECO:0000256" key="7">
    <source>
        <dbReference type="ARBA" id="ARBA00023136"/>
    </source>
</evidence>
<evidence type="ECO:0000256" key="5">
    <source>
        <dbReference type="ARBA" id="ARBA00022692"/>
    </source>
</evidence>
<keyword evidence="4 9" id="KW-0808">Transferase</keyword>
<dbReference type="Gene3D" id="3.60.110.10">
    <property type="entry name" value="Carbon-nitrogen hydrolase"/>
    <property type="match status" value="1"/>
</dbReference>
<dbReference type="CDD" id="cd07571">
    <property type="entry name" value="ALP_N-acyl_transferase"/>
    <property type="match status" value="1"/>
</dbReference>
<dbReference type="GO" id="GO:0016410">
    <property type="term" value="F:N-acyltransferase activity"/>
    <property type="evidence" value="ECO:0007669"/>
    <property type="project" value="UniProtKB-UniRule"/>
</dbReference>
<dbReference type="SUPFAM" id="SSF56317">
    <property type="entry name" value="Carbon-nitrogen hydrolase"/>
    <property type="match status" value="1"/>
</dbReference>
<comment type="pathway">
    <text evidence="9">Protein modification; lipoprotein biosynthesis (N-acyl transfer).</text>
</comment>
<keyword evidence="7 9" id="KW-0472">Membrane</keyword>
<dbReference type="PROSITE" id="PS50263">
    <property type="entry name" value="CN_HYDROLASE"/>
    <property type="match status" value="1"/>
</dbReference>
<name>A0A0D6Q3I7_KOMEU</name>
<dbReference type="RefSeq" id="WP_048852403.1">
    <property type="nucleotide sequence ID" value="NZ_BANI01000311.1"/>
</dbReference>
<feature type="transmembrane region" description="Helical" evidence="9">
    <location>
        <begin position="172"/>
        <end position="193"/>
    </location>
</feature>
<dbReference type="NCBIfam" id="TIGR00546">
    <property type="entry name" value="lnt"/>
    <property type="match status" value="1"/>
</dbReference>
<feature type="transmembrane region" description="Helical" evidence="9">
    <location>
        <begin position="200"/>
        <end position="218"/>
    </location>
</feature>
<dbReference type="GO" id="GO:0005886">
    <property type="term" value="C:plasma membrane"/>
    <property type="evidence" value="ECO:0007669"/>
    <property type="project" value="UniProtKB-SubCell"/>
</dbReference>
<dbReference type="PANTHER" id="PTHR38686:SF1">
    <property type="entry name" value="APOLIPOPROTEIN N-ACYLTRANSFERASE"/>
    <property type="match status" value="1"/>
</dbReference>
<evidence type="ECO:0000256" key="8">
    <source>
        <dbReference type="ARBA" id="ARBA00023315"/>
    </source>
</evidence>
<feature type="transmembrane region" description="Helical" evidence="9">
    <location>
        <begin position="490"/>
        <end position="509"/>
    </location>
</feature>
<dbReference type="InterPro" id="IPR003010">
    <property type="entry name" value="C-N_Hydrolase"/>
</dbReference>
<comment type="subcellular location">
    <subcellularLocation>
        <location evidence="1 9">Cell membrane</location>
        <topology evidence="1 9">Multi-pass membrane protein</topology>
    </subcellularLocation>
</comment>
<comment type="catalytic activity">
    <reaction evidence="9">
        <text>N-terminal S-1,2-diacyl-sn-glyceryl-L-cysteinyl-[lipoprotein] + a glycerophospholipid = N-acyl-S-1,2-diacyl-sn-glyceryl-L-cysteinyl-[lipoprotein] + a 2-acyl-sn-glycero-3-phospholipid + H(+)</text>
        <dbReference type="Rhea" id="RHEA:48228"/>
        <dbReference type="Rhea" id="RHEA-COMP:14681"/>
        <dbReference type="Rhea" id="RHEA-COMP:14684"/>
        <dbReference type="ChEBI" id="CHEBI:15378"/>
        <dbReference type="ChEBI" id="CHEBI:136912"/>
        <dbReference type="ChEBI" id="CHEBI:140656"/>
        <dbReference type="ChEBI" id="CHEBI:140657"/>
        <dbReference type="ChEBI" id="CHEBI:140660"/>
        <dbReference type="EC" id="2.3.1.269"/>
    </reaction>
</comment>
<feature type="transmembrane region" description="Helical" evidence="9">
    <location>
        <begin position="41"/>
        <end position="60"/>
    </location>
</feature>
<dbReference type="AlphaFoldDB" id="A0A0D6Q3I7"/>
<reference evidence="11 12" key="1">
    <citation type="submission" date="2012-11" db="EMBL/GenBank/DDBJ databases">
        <title>Whole genome sequence of Gluconacetobacter europaeus NBRC3261.</title>
        <authorList>
            <person name="Azuma Y."/>
            <person name="Higashiura N."/>
            <person name="Hirakawa H."/>
            <person name="Matsushita K."/>
        </authorList>
    </citation>
    <scope>NUCLEOTIDE SEQUENCE [LARGE SCALE GENOMIC DNA]</scope>
    <source>
        <strain evidence="11 12">NBRC 3261</strain>
    </source>
</reference>
<dbReference type="InterPro" id="IPR036526">
    <property type="entry name" value="C-N_Hydrolase_sf"/>
</dbReference>
<feature type="transmembrane region" description="Helical" evidence="9">
    <location>
        <begin position="93"/>
        <end position="117"/>
    </location>
</feature>
<dbReference type="Proteomes" id="UP000032675">
    <property type="component" value="Unassembled WGS sequence"/>
</dbReference>
<evidence type="ECO:0000313" key="12">
    <source>
        <dbReference type="Proteomes" id="UP000032675"/>
    </source>
</evidence>
<dbReference type="InterPro" id="IPR045378">
    <property type="entry name" value="LNT_N"/>
</dbReference>
<accession>A0A0D6Q3I7</accession>
<evidence type="ECO:0000256" key="1">
    <source>
        <dbReference type="ARBA" id="ARBA00004651"/>
    </source>
</evidence>
<comment type="function">
    <text evidence="9">Catalyzes the phospholipid dependent N-acylation of the N-terminal cysteine of apolipoprotein, the last step in lipoprotein maturation.</text>
</comment>
<sequence>MMSLYNLYMKLARLHGWRADLAMLLAGGVYALAFPPLHAVVVLPVAFCLLALAIDHAAGWRGAARRGFMFAMGLYTVGLYWLMYAILLRADDFWWLVPLASPGCALILAPLSALSAGLSRLVPRGTGRLMVLSALWTLTDMARVYVFSGFPWNPPGSVWEFPGLAGDIMIQPAAWIGVDGLTLLTCIVALAPLYGRMGRWACLVLMVAWVGCGAVRFSSIHDTYLHNPEIVLVQGNVPETDKIAGNADVAIFRRYLALTHQGMAQGLQQAGATRPVVFAWPESAFPGLLLEDDIARPMIMRAGQGAAAGIIGTVRWLEDDHHWRNSMVALMPPDAAGTMVYDKAHLVPFGEYQPAFLPFHVVPGEGMTPGPGVRTWHLPGIAPVGPLICYEVIFSGQVADPHDRPDWLMNSTNDAWYGNSAGPRQHLAAVRLRAVEEGLPVARAANTGISAVFDGRGHELARLGWDRQGVLVHAVPDALPCTFFGRYGRLVPLLLAGVMGLCGLWRGIVRDRTIWKKRACPSGGSV</sequence>
<proteinExistence type="inferred from homology"/>
<keyword evidence="11" id="KW-0449">Lipoprotein</keyword>
<feature type="domain" description="CN hydrolase" evidence="10">
    <location>
        <begin position="233"/>
        <end position="478"/>
    </location>
</feature>
<evidence type="ECO:0000256" key="9">
    <source>
        <dbReference type="HAMAP-Rule" id="MF_01148"/>
    </source>
</evidence>
<keyword evidence="5 9" id="KW-0812">Transmembrane</keyword>
<dbReference type="GO" id="GO:0042158">
    <property type="term" value="P:lipoprotein biosynthetic process"/>
    <property type="evidence" value="ECO:0007669"/>
    <property type="project" value="UniProtKB-UniRule"/>
</dbReference>
<feature type="transmembrane region" description="Helical" evidence="9">
    <location>
        <begin position="129"/>
        <end position="152"/>
    </location>
</feature>
<evidence type="ECO:0000259" key="10">
    <source>
        <dbReference type="PROSITE" id="PS50263"/>
    </source>
</evidence>
<evidence type="ECO:0000256" key="2">
    <source>
        <dbReference type="ARBA" id="ARBA00010065"/>
    </source>
</evidence>
<organism evidence="11 12">
    <name type="scientific">Komagataeibacter europaeus NBRC 3261</name>
    <dbReference type="NCBI Taxonomy" id="1234669"/>
    <lineage>
        <taxon>Bacteria</taxon>
        <taxon>Pseudomonadati</taxon>
        <taxon>Pseudomonadota</taxon>
        <taxon>Alphaproteobacteria</taxon>
        <taxon>Acetobacterales</taxon>
        <taxon>Acetobacteraceae</taxon>
        <taxon>Komagataeibacter</taxon>
    </lineage>
</organism>
<evidence type="ECO:0000313" key="11">
    <source>
        <dbReference type="EMBL" id="GAN98004.1"/>
    </source>
</evidence>
<dbReference type="UniPathway" id="UPA00666"/>